<organism evidence="2 3">
    <name type="scientific">Jatrophihabitans lederbergiae</name>
    <dbReference type="NCBI Taxonomy" id="3075547"/>
    <lineage>
        <taxon>Bacteria</taxon>
        <taxon>Bacillati</taxon>
        <taxon>Actinomycetota</taxon>
        <taxon>Actinomycetes</taxon>
        <taxon>Jatrophihabitantales</taxon>
        <taxon>Jatrophihabitantaceae</taxon>
        <taxon>Jatrophihabitans</taxon>
    </lineage>
</organism>
<protein>
    <submittedName>
        <fullName evidence="2">Uncharacterized protein</fullName>
    </submittedName>
</protein>
<proteinExistence type="predicted"/>
<keyword evidence="3" id="KW-1185">Reference proteome</keyword>
<sequence>MSIVDRVADADLLWHYGRREGALLNVLVAVSATARRTFPNVRGDRAAFEAFMKTTHGWTIAVEHRGVPVDMDSLFYTWLRCELVHVGSLPPDLRIDDQFTDPDACGVRAGGAPDYTVLLSPGWYQFFADAVRSAPANSELRFHPPRPPRITSNTRRSKPHR</sequence>
<feature type="region of interest" description="Disordered" evidence="1">
    <location>
        <begin position="137"/>
        <end position="161"/>
    </location>
</feature>
<evidence type="ECO:0000313" key="2">
    <source>
        <dbReference type="EMBL" id="MDT0263408.1"/>
    </source>
</evidence>
<dbReference type="Proteomes" id="UP001183176">
    <property type="component" value="Unassembled WGS sequence"/>
</dbReference>
<accession>A0ABU2JGP6</accession>
<dbReference type="RefSeq" id="WP_311424554.1">
    <property type="nucleotide sequence ID" value="NZ_JAVREH010000038.1"/>
</dbReference>
<name>A0ABU2JGP6_9ACTN</name>
<comment type="caution">
    <text evidence="2">The sequence shown here is derived from an EMBL/GenBank/DDBJ whole genome shotgun (WGS) entry which is preliminary data.</text>
</comment>
<evidence type="ECO:0000256" key="1">
    <source>
        <dbReference type="SAM" id="MobiDB-lite"/>
    </source>
</evidence>
<evidence type="ECO:0000313" key="3">
    <source>
        <dbReference type="Proteomes" id="UP001183176"/>
    </source>
</evidence>
<reference evidence="3" key="1">
    <citation type="submission" date="2023-07" db="EMBL/GenBank/DDBJ databases">
        <title>30 novel species of actinomycetes from the DSMZ collection.</title>
        <authorList>
            <person name="Nouioui I."/>
        </authorList>
    </citation>
    <scope>NUCLEOTIDE SEQUENCE [LARGE SCALE GENOMIC DNA]</scope>
    <source>
        <strain evidence="3">DSM 44399</strain>
    </source>
</reference>
<dbReference type="EMBL" id="JAVREH010000038">
    <property type="protein sequence ID" value="MDT0263408.1"/>
    <property type="molecule type" value="Genomic_DNA"/>
</dbReference>
<gene>
    <name evidence="2" type="ORF">RM423_18660</name>
</gene>